<dbReference type="PANTHER" id="PTHR21310:SF15">
    <property type="entry name" value="AMINOGLYCOSIDE PHOSPHOTRANSFERASE DOMAIN-CONTAINING PROTEIN"/>
    <property type="match status" value="1"/>
</dbReference>
<feature type="domain" description="Aminoglycoside phosphotransferase" evidence="1">
    <location>
        <begin position="20"/>
        <end position="245"/>
    </location>
</feature>
<name>A0AA42BN73_9BACI</name>
<dbReference type="Proteomes" id="UP001156102">
    <property type="component" value="Unassembled WGS sequence"/>
</dbReference>
<gene>
    <name evidence="2" type="ORF">NK662_03790</name>
</gene>
<dbReference type="Pfam" id="PF01636">
    <property type="entry name" value="APH"/>
    <property type="match status" value="1"/>
</dbReference>
<dbReference type="AlphaFoldDB" id="A0AA42BN73"/>
<reference evidence="2" key="1">
    <citation type="submission" date="2022-07" db="EMBL/GenBank/DDBJ databases">
        <authorList>
            <person name="Li W.-J."/>
            <person name="Deng Q.-Q."/>
        </authorList>
    </citation>
    <scope>NUCLEOTIDE SEQUENCE</scope>
    <source>
        <strain evidence="2">SYSU M60031</strain>
    </source>
</reference>
<dbReference type="SUPFAM" id="SSF56112">
    <property type="entry name" value="Protein kinase-like (PK-like)"/>
    <property type="match status" value="1"/>
</dbReference>
<keyword evidence="3" id="KW-1185">Reference proteome</keyword>
<dbReference type="InterPro" id="IPR051678">
    <property type="entry name" value="AGP_Transferase"/>
</dbReference>
<proteinExistence type="predicted"/>
<organism evidence="2 3">
    <name type="scientific">Ectobacillus ponti</name>
    <dbReference type="NCBI Taxonomy" id="2961894"/>
    <lineage>
        <taxon>Bacteria</taxon>
        <taxon>Bacillati</taxon>
        <taxon>Bacillota</taxon>
        <taxon>Bacilli</taxon>
        <taxon>Bacillales</taxon>
        <taxon>Bacillaceae</taxon>
        <taxon>Ectobacillus</taxon>
    </lineage>
</organism>
<evidence type="ECO:0000313" key="2">
    <source>
        <dbReference type="EMBL" id="MCP8967660.1"/>
    </source>
</evidence>
<dbReference type="InterPro" id="IPR011009">
    <property type="entry name" value="Kinase-like_dom_sf"/>
</dbReference>
<protein>
    <submittedName>
        <fullName evidence="2">Aminoglycoside phosphotransferase family protein</fullName>
    </submittedName>
</protein>
<evidence type="ECO:0000313" key="3">
    <source>
        <dbReference type="Proteomes" id="UP001156102"/>
    </source>
</evidence>
<sequence>MNKGYIQEKLPDLQIRTMEQNMNGQNNAVFLVNEELVFRFPKYGQGLQQLRQETVLLLQIQQRVPLPLPVPEPLYVFLDEAPGRAFVGYRLLSGRPLWRKDFAAVKEKGRLAQQLAEFLQALHRLPAAEFSYLRDAAQDMAHLYERTQQKLFSFMRPDAREAVAQLFSSGTASYTTAVIHGDFGASNILYDKQSISGIIDFGGAALGDPAYDFAGLLACYGEDFLQECLQHYQEGDQLLPRIRFYRETFALQEALHGMENGDEEAFQSGIQGYV</sequence>
<dbReference type="Gene3D" id="3.90.1200.10">
    <property type="match status" value="1"/>
</dbReference>
<dbReference type="PANTHER" id="PTHR21310">
    <property type="entry name" value="AMINOGLYCOSIDE PHOSPHOTRANSFERASE-RELATED-RELATED"/>
    <property type="match status" value="1"/>
</dbReference>
<dbReference type="EMBL" id="JANCLT010000002">
    <property type="protein sequence ID" value="MCP8967660.1"/>
    <property type="molecule type" value="Genomic_DNA"/>
</dbReference>
<accession>A0AA42BN73</accession>
<dbReference type="InterPro" id="IPR002575">
    <property type="entry name" value="Aminoglycoside_PTrfase"/>
</dbReference>
<dbReference type="RefSeq" id="WP_254757580.1">
    <property type="nucleotide sequence ID" value="NZ_JANCLT010000002.1"/>
</dbReference>
<comment type="caution">
    <text evidence="2">The sequence shown here is derived from an EMBL/GenBank/DDBJ whole genome shotgun (WGS) entry which is preliminary data.</text>
</comment>
<evidence type="ECO:0000259" key="1">
    <source>
        <dbReference type="Pfam" id="PF01636"/>
    </source>
</evidence>
<dbReference type="Gene3D" id="3.30.200.20">
    <property type="entry name" value="Phosphorylase Kinase, domain 1"/>
    <property type="match status" value="1"/>
</dbReference>